<proteinExistence type="predicted"/>
<feature type="chain" id="PRO_5027070542" description="Lipoprotein" evidence="2">
    <location>
        <begin position="32"/>
        <end position="136"/>
    </location>
</feature>
<evidence type="ECO:0000256" key="1">
    <source>
        <dbReference type="SAM" id="MobiDB-lite"/>
    </source>
</evidence>
<evidence type="ECO:0000256" key="2">
    <source>
        <dbReference type="SAM" id="SignalP"/>
    </source>
</evidence>
<dbReference type="EMBL" id="CABWIK020000047">
    <property type="protein sequence ID" value="CAB3973376.1"/>
    <property type="molecule type" value="Genomic_DNA"/>
</dbReference>
<dbReference type="Proteomes" id="UP000494322">
    <property type="component" value="Unassembled WGS sequence"/>
</dbReference>
<evidence type="ECO:0008006" key="5">
    <source>
        <dbReference type="Google" id="ProtNLM"/>
    </source>
</evidence>
<evidence type="ECO:0000313" key="4">
    <source>
        <dbReference type="Proteomes" id="UP000494322"/>
    </source>
</evidence>
<dbReference type="AlphaFoldDB" id="A0A6J5JMI3"/>
<gene>
    <name evidence="3" type="ORF">BCO9919_05745</name>
</gene>
<feature type="compositionally biased region" description="Low complexity" evidence="1">
    <location>
        <begin position="33"/>
        <end position="52"/>
    </location>
</feature>
<keyword evidence="2" id="KW-0732">Signal</keyword>
<protein>
    <recommendedName>
        <fullName evidence="5">Lipoprotein</fullName>
    </recommendedName>
</protein>
<name>A0A6J5JMI3_9BURK</name>
<accession>A0A6J5JMI3</accession>
<feature type="signal peptide" evidence="2">
    <location>
        <begin position="1"/>
        <end position="31"/>
    </location>
</feature>
<evidence type="ECO:0000313" key="3">
    <source>
        <dbReference type="EMBL" id="CAB3973376.1"/>
    </source>
</evidence>
<feature type="compositionally biased region" description="Polar residues" evidence="1">
    <location>
        <begin position="96"/>
        <end position="125"/>
    </location>
</feature>
<feature type="region of interest" description="Disordered" evidence="1">
    <location>
        <begin position="74"/>
        <end position="136"/>
    </location>
</feature>
<reference evidence="3 4" key="1">
    <citation type="submission" date="2020-04" db="EMBL/GenBank/DDBJ databases">
        <authorList>
            <person name="Depoorter E."/>
        </authorList>
    </citation>
    <scope>NUCLEOTIDE SEQUENCE [LARGE SCALE GENOMIC DNA]</scope>
    <source>
        <strain evidence="3 4">BCC0132</strain>
    </source>
</reference>
<feature type="region of interest" description="Disordered" evidence="1">
    <location>
        <begin position="33"/>
        <end position="54"/>
    </location>
</feature>
<organism evidence="3 4">
    <name type="scientific">Burkholderia cenocepacia</name>
    <dbReference type="NCBI Taxonomy" id="95486"/>
    <lineage>
        <taxon>Bacteria</taxon>
        <taxon>Pseudomonadati</taxon>
        <taxon>Pseudomonadota</taxon>
        <taxon>Betaproteobacteria</taxon>
        <taxon>Burkholderiales</taxon>
        <taxon>Burkholderiaceae</taxon>
        <taxon>Burkholderia</taxon>
        <taxon>Burkholderia cepacia complex</taxon>
    </lineage>
</organism>
<sequence length="136" mass="14292">MEPFLKEARMKMRRSGIATIVCLLLATGAQAQGGRAAASAAAPAPASPGSATKPVCVDAEVDGKRALSYDCLSQQLKPKADPQAGASQTDSERLSKQPSNRLGTFNLSTERNRFGSNWGRSTTPQRPDAPVAVPPK</sequence>